<dbReference type="Gene3D" id="3.30.70.2450">
    <property type="match status" value="1"/>
</dbReference>
<dbReference type="Proteomes" id="UP000199323">
    <property type="component" value="Unassembled WGS sequence"/>
</dbReference>
<feature type="compositionally biased region" description="Low complexity" evidence="4">
    <location>
        <begin position="9"/>
        <end position="25"/>
    </location>
</feature>
<evidence type="ECO:0000313" key="7">
    <source>
        <dbReference type="Proteomes" id="UP000199323"/>
    </source>
</evidence>
<dbReference type="AlphaFoldDB" id="A0A1I2CFQ4"/>
<dbReference type="InterPro" id="IPR036188">
    <property type="entry name" value="FAD/NAD-bd_sf"/>
</dbReference>
<dbReference type="STRING" id="380248.SAMN05216251_104313"/>
<evidence type="ECO:0000256" key="3">
    <source>
        <dbReference type="ARBA" id="ARBA00022827"/>
    </source>
</evidence>
<name>A0A1I2CFQ4_9ACTN</name>
<dbReference type="GO" id="GO:0071949">
    <property type="term" value="F:FAD binding"/>
    <property type="evidence" value="ECO:0007669"/>
    <property type="project" value="InterPro"/>
</dbReference>
<dbReference type="InterPro" id="IPR002938">
    <property type="entry name" value="FAD-bd"/>
</dbReference>
<keyword evidence="3" id="KW-0274">FAD</keyword>
<feature type="domain" description="FAD-binding" evidence="5">
    <location>
        <begin position="30"/>
        <end position="373"/>
    </location>
</feature>
<evidence type="ECO:0000256" key="1">
    <source>
        <dbReference type="ARBA" id="ARBA00001974"/>
    </source>
</evidence>
<reference evidence="6 7" key="1">
    <citation type="submission" date="2016-10" db="EMBL/GenBank/DDBJ databases">
        <authorList>
            <person name="de Groot N.N."/>
        </authorList>
    </citation>
    <scope>NUCLEOTIDE SEQUENCE [LARGE SCALE GENOMIC DNA]</scope>
    <source>
        <strain evidence="6 7">CGMCC 4.3510</strain>
    </source>
</reference>
<dbReference type="PANTHER" id="PTHR43004">
    <property type="entry name" value="TRK SYSTEM POTASSIUM UPTAKE PROTEIN"/>
    <property type="match status" value="1"/>
</dbReference>
<keyword evidence="7" id="KW-1185">Reference proteome</keyword>
<comment type="cofactor">
    <cofactor evidence="1">
        <name>FAD</name>
        <dbReference type="ChEBI" id="CHEBI:57692"/>
    </cofactor>
</comment>
<dbReference type="PRINTS" id="PR00420">
    <property type="entry name" value="RNGMNOXGNASE"/>
</dbReference>
<dbReference type="InterPro" id="IPR050641">
    <property type="entry name" value="RIFMO-like"/>
</dbReference>
<dbReference type="SUPFAM" id="SSF51905">
    <property type="entry name" value="FAD/NAD(P)-binding domain"/>
    <property type="match status" value="1"/>
</dbReference>
<feature type="region of interest" description="Disordered" evidence="4">
    <location>
        <begin position="1"/>
        <end position="25"/>
    </location>
</feature>
<dbReference type="PANTHER" id="PTHR43004:SF19">
    <property type="entry name" value="BINDING MONOOXYGENASE, PUTATIVE (JCVI)-RELATED"/>
    <property type="match status" value="1"/>
</dbReference>
<evidence type="ECO:0000259" key="5">
    <source>
        <dbReference type="Pfam" id="PF01494"/>
    </source>
</evidence>
<evidence type="ECO:0000256" key="2">
    <source>
        <dbReference type="ARBA" id="ARBA00022630"/>
    </source>
</evidence>
<organism evidence="6 7">
    <name type="scientific">Actinacidiphila alni</name>
    <dbReference type="NCBI Taxonomy" id="380248"/>
    <lineage>
        <taxon>Bacteria</taxon>
        <taxon>Bacillati</taxon>
        <taxon>Actinomycetota</taxon>
        <taxon>Actinomycetes</taxon>
        <taxon>Kitasatosporales</taxon>
        <taxon>Streptomycetaceae</taxon>
        <taxon>Actinacidiphila</taxon>
    </lineage>
</organism>
<dbReference type="GO" id="GO:0016709">
    <property type="term" value="F:oxidoreductase activity, acting on paired donors, with incorporation or reduction of molecular oxygen, NAD(P)H as one donor, and incorporation of one atom of oxygen"/>
    <property type="evidence" value="ECO:0007669"/>
    <property type="project" value="UniProtKB-ARBA"/>
</dbReference>
<sequence length="432" mass="44706">MAGAPNTEADPAPGPAADPALDPSADTAVDTDVVVVGAGPVGLLLAGELRLGGARVTVLEQLTEPTTESRASTLHTRTMEILEERGLLARLGTLPSGGPGHFGGMRLDLTAADPGHRWAGQWKCAQARLESLLHDWATELGARVLRGHVVTGLRPRTDRIEAGFATLGTTARGTGTGLLSASYLVGCDGERSTVRQLAGFEVAGQDGALEMLRADVAGIDIPDRRFERLPNGLATAHRWPDGSTRVMVHVYGSGAARRTGPPSLAEVAAAWKLVTGEDIGAGTPVWLNAFDNTSLQAARYVKGRVLLAGDAAHAQMPVGGQALNLGLQDAADLGPKLAARITGQDPAAPDGAGSALLESYHATRHRIGAATLTNIQAQARLLLGGPEVDGLRAVFGDLLTIGPARRHLARAISGLGHADTTTEEPTPREAAA</sequence>
<proteinExistence type="predicted"/>
<dbReference type="Gene3D" id="3.50.50.60">
    <property type="entry name" value="FAD/NAD(P)-binding domain"/>
    <property type="match status" value="1"/>
</dbReference>
<dbReference type="OrthoDB" id="9803333at2"/>
<dbReference type="EMBL" id="FONG01000004">
    <property type="protein sequence ID" value="SFE67197.1"/>
    <property type="molecule type" value="Genomic_DNA"/>
</dbReference>
<gene>
    <name evidence="6" type="ORF">SAMN05216251_104313</name>
</gene>
<protein>
    <submittedName>
        <fullName evidence="6">Oxygenase/bifunctional oxygenase/reductase</fullName>
    </submittedName>
</protein>
<evidence type="ECO:0000313" key="6">
    <source>
        <dbReference type="EMBL" id="SFE67197.1"/>
    </source>
</evidence>
<accession>A0A1I2CFQ4</accession>
<dbReference type="RefSeq" id="WP_143120544.1">
    <property type="nucleotide sequence ID" value="NZ_FONG01000004.1"/>
</dbReference>
<keyword evidence="2" id="KW-0285">Flavoprotein</keyword>
<dbReference type="Pfam" id="PF01494">
    <property type="entry name" value="FAD_binding_3"/>
    <property type="match status" value="1"/>
</dbReference>
<evidence type="ECO:0000256" key="4">
    <source>
        <dbReference type="SAM" id="MobiDB-lite"/>
    </source>
</evidence>